<feature type="compositionally biased region" description="Low complexity" evidence="2">
    <location>
        <begin position="1253"/>
        <end position="1266"/>
    </location>
</feature>
<comment type="caution">
    <text evidence="6">The sequence shown here is derived from an EMBL/GenBank/DDBJ whole genome shotgun (WGS) entry which is preliminary data.</text>
</comment>
<organism evidence="6 7">
    <name type="scientific">Podospora didyma</name>
    <dbReference type="NCBI Taxonomy" id="330526"/>
    <lineage>
        <taxon>Eukaryota</taxon>
        <taxon>Fungi</taxon>
        <taxon>Dikarya</taxon>
        <taxon>Ascomycota</taxon>
        <taxon>Pezizomycotina</taxon>
        <taxon>Sordariomycetes</taxon>
        <taxon>Sordariomycetidae</taxon>
        <taxon>Sordariales</taxon>
        <taxon>Podosporaceae</taxon>
        <taxon>Podospora</taxon>
    </lineage>
</organism>
<dbReference type="PANTHER" id="PTHR32046:SF11">
    <property type="entry name" value="IMMUNE-ASSOCIATED NUCLEOTIDE-BINDING PROTEIN 10-LIKE"/>
    <property type="match status" value="1"/>
</dbReference>
<dbReference type="InterPro" id="IPR056072">
    <property type="entry name" value="SNTX_MACPF/CDC-like_dom"/>
</dbReference>
<dbReference type="Gene3D" id="3.40.50.300">
    <property type="entry name" value="P-loop containing nucleotide triphosphate hydrolases"/>
    <property type="match status" value="1"/>
</dbReference>
<dbReference type="EMBL" id="JAULSW010000001">
    <property type="protein sequence ID" value="KAK3393246.1"/>
    <property type="molecule type" value="Genomic_DNA"/>
</dbReference>
<gene>
    <name evidence="6" type="ORF">B0H63DRAFT_14313</name>
</gene>
<evidence type="ECO:0000259" key="5">
    <source>
        <dbReference type="Pfam" id="PF26633"/>
    </source>
</evidence>
<feature type="compositionally biased region" description="Low complexity" evidence="2">
    <location>
        <begin position="1387"/>
        <end position="1396"/>
    </location>
</feature>
<accession>A0AAE0U6Z4</accession>
<dbReference type="InterPro" id="IPR027417">
    <property type="entry name" value="P-loop_NTPase"/>
</dbReference>
<evidence type="ECO:0000256" key="2">
    <source>
        <dbReference type="SAM" id="MobiDB-lite"/>
    </source>
</evidence>
<keyword evidence="7" id="KW-1185">Reference proteome</keyword>
<dbReference type="InterPro" id="IPR025662">
    <property type="entry name" value="Sigma_54_int_dom_ATP-bd_1"/>
</dbReference>
<proteinExistence type="predicted"/>
<dbReference type="Pfam" id="PF26633">
    <property type="entry name" value="DUF8206"/>
    <property type="match status" value="1"/>
</dbReference>
<sequence length="1452" mass="158976">MNALKRPALGQHAQIGTLYDARRDALLPESIINVPLADGALSNVPLNHVKHTIGQSDSLKEKLATMGLGPELSASFLAGMVPVLGAAKYLTQECDALPTIHRALHYTITTSQSSMNFASPALSGSLDLSRLSTNTAATHVVTAITWGGQAVVSASRRLQPGADPTTIEAEMAASFDGFDTESPLSDESSELGERNPFDVYDDVDVKLYSDLCENSDDDDNDGSISLEAAFQLAKRLQKLVKASPGGQGEPIAYSLLPIGFLVTLGAAVADTTPAGQLSSECIERLIGLVDDLAIAQQLLTAYHQTLQPFAHIIRQGHMEEVEQKLVAATKAVSDLMFNFTRALHKIRSGDAGSQVAWQLTDEVLGGDVAPSKLIELREEYADKLDFISMAMASGATYLPVEGPARKGIKDHLPQRGIAYVFFFNTAVMKNAEAWDINTELLEGLLNAPADGQQIIVADCISDMKMDRPFISSYSYMELVSEDMVEAKKVLAEKHLIGFYEGSATEVENMPMARKSVIIPCPGQNCNSRFSQSAAIQWTCFQCHLAMDFCPSDGYFYCDCGKIPINAVVFNCQRPTHGLKYTAYSSRNLSMMLKNLPAPQEMNILVLGESGVGKSTFINAFVNYLTFSSLDEGLEARQLNWVIPCSFTTQVTEPRTGRLIPKDVKVGYDKDERDGSAGSSATQQATVYPLYIGSNLVRLIDTPGIGDTRGADQDKENLANVLSVLRNYPSLHGILILLKPNNPRLNVMFRFCIKELLSSLHRSAAGNIAFGFTNTRGSNYKPGDTFKPLQALLSDYSDVIPGLFNYNVYCFDSESFRYLAAKKQGVDMGNIEDYRRSWGQSTRESERLLEYFQTLQPHHTQQTLSLNETRHLISQLTAPMQQISRAISDSLASSEKQAEELKNTKLTGKELMTRLTIQKVVVEATQLKKPKTVCSNEACVEPIVNSDDGNTVLLRKNLCHNPCCLTNVPVGRVGTPGLKNCTAFSGGTPCKICGHNWEEHEHIMVKYSSNSVSTKDPEVERQLNDNGNVAKAKEAALAALRLNMLELKAEHEFLQKAAAKFSIYMKKNSITHYNDATIEYMDHLIKDERSKLRIGASRARLEALERDKAQYQSFVDAMEAGLRADSESNKSGGRGKASHQQSPALNERGVAALIQELYGMKHYGRMLKDLAKVVGRAYEANFRERPYRVRGGKGHQLVSWIAASAGIQPTSGKRSTSPGTDARKGYKTAQALRIPERPAGSKLSLSSTVMDYGSTQAAHQQSSRASSLIPARKPVRNMCDLSEPDESSAGKPTIVAPSPSGKLHATPSHMGRPFEVEEASFNEEKAGPRNSMRAGSGGGGTSSFVPQWESSTPTSPHSAYEVHSAPNAYQVHSAPRRDQEVVAEQRQRQQQQIPVVQSLTDWVDASPRYPPPPYAETPRAVLPESENGEVPGRRTSGFWGRVKTNLDKAYVKK</sequence>
<dbReference type="Pfam" id="PF24676">
    <property type="entry name" value="DUF7656"/>
    <property type="match status" value="1"/>
</dbReference>
<reference evidence="6" key="2">
    <citation type="submission" date="2023-06" db="EMBL/GenBank/DDBJ databases">
        <authorList>
            <consortium name="Lawrence Berkeley National Laboratory"/>
            <person name="Haridas S."/>
            <person name="Hensen N."/>
            <person name="Bonometti L."/>
            <person name="Westerberg I."/>
            <person name="Brannstrom I.O."/>
            <person name="Guillou S."/>
            <person name="Cros-Aarteil S."/>
            <person name="Calhoun S."/>
            <person name="Kuo A."/>
            <person name="Mondo S."/>
            <person name="Pangilinan J."/>
            <person name="Riley R."/>
            <person name="LaButti K."/>
            <person name="Andreopoulos B."/>
            <person name="Lipzen A."/>
            <person name="Chen C."/>
            <person name="Yanf M."/>
            <person name="Daum C."/>
            <person name="Ng V."/>
            <person name="Clum A."/>
            <person name="Steindorff A."/>
            <person name="Ohm R."/>
            <person name="Martin F."/>
            <person name="Silar P."/>
            <person name="Natvig D."/>
            <person name="Lalanne C."/>
            <person name="Gautier V."/>
            <person name="Ament-velasquez S.L."/>
            <person name="Kruys A."/>
            <person name="Hutchinson M.I."/>
            <person name="Powell A.J."/>
            <person name="Barry K."/>
            <person name="Miller A.N."/>
            <person name="Grigoriev I.V."/>
            <person name="Debuchy R."/>
            <person name="Gladieux P."/>
            <person name="Thoren M.H."/>
            <person name="Johannesson H."/>
        </authorList>
    </citation>
    <scope>NUCLEOTIDE SEQUENCE</scope>
    <source>
        <strain evidence="6">CBS 232.78</strain>
    </source>
</reference>
<feature type="domain" description="DUF8206" evidence="5">
    <location>
        <begin position="925"/>
        <end position="1004"/>
    </location>
</feature>
<feature type="domain" description="SNTX MACPF/CDC-like" evidence="3">
    <location>
        <begin position="4"/>
        <end position="271"/>
    </location>
</feature>
<dbReference type="PANTHER" id="PTHR32046">
    <property type="entry name" value="G DOMAIN-CONTAINING PROTEIN"/>
    <property type="match status" value="1"/>
</dbReference>
<evidence type="ECO:0000313" key="6">
    <source>
        <dbReference type="EMBL" id="KAK3393246.1"/>
    </source>
</evidence>
<feature type="region of interest" description="Disordered" evidence="2">
    <location>
        <begin position="1124"/>
        <end position="1143"/>
    </location>
</feature>
<name>A0AAE0U6Z4_9PEZI</name>
<dbReference type="Pfam" id="PF24674">
    <property type="entry name" value="MACPF_SNTX"/>
    <property type="match status" value="1"/>
</dbReference>
<feature type="region of interest" description="Disordered" evidence="2">
    <location>
        <begin position="1253"/>
        <end position="1359"/>
    </location>
</feature>
<feature type="domain" description="DUF7656" evidence="4">
    <location>
        <begin position="391"/>
        <end position="487"/>
    </location>
</feature>
<dbReference type="PROSITE" id="PS00675">
    <property type="entry name" value="SIGMA54_INTERACT_1"/>
    <property type="match status" value="1"/>
</dbReference>
<evidence type="ECO:0000259" key="3">
    <source>
        <dbReference type="Pfam" id="PF24674"/>
    </source>
</evidence>
<evidence type="ECO:0000259" key="4">
    <source>
        <dbReference type="Pfam" id="PF24676"/>
    </source>
</evidence>
<dbReference type="SUPFAM" id="SSF52540">
    <property type="entry name" value="P-loop containing nucleoside triphosphate hydrolases"/>
    <property type="match status" value="1"/>
</dbReference>
<feature type="coiled-coil region" evidence="1">
    <location>
        <begin position="1029"/>
        <end position="1056"/>
    </location>
</feature>
<dbReference type="InterPro" id="IPR056073">
    <property type="entry name" value="DUF7656"/>
</dbReference>
<protein>
    <recommendedName>
        <fullName evidence="8">G domain-containing protein</fullName>
    </recommendedName>
</protein>
<dbReference type="InterPro" id="IPR058519">
    <property type="entry name" value="DUF8206"/>
</dbReference>
<reference evidence="6" key="1">
    <citation type="journal article" date="2023" name="Mol. Phylogenet. Evol.">
        <title>Genome-scale phylogeny and comparative genomics of the fungal order Sordariales.</title>
        <authorList>
            <person name="Hensen N."/>
            <person name="Bonometti L."/>
            <person name="Westerberg I."/>
            <person name="Brannstrom I.O."/>
            <person name="Guillou S."/>
            <person name="Cros-Aarteil S."/>
            <person name="Calhoun S."/>
            <person name="Haridas S."/>
            <person name="Kuo A."/>
            <person name="Mondo S."/>
            <person name="Pangilinan J."/>
            <person name="Riley R."/>
            <person name="LaButti K."/>
            <person name="Andreopoulos B."/>
            <person name="Lipzen A."/>
            <person name="Chen C."/>
            <person name="Yan M."/>
            <person name="Daum C."/>
            <person name="Ng V."/>
            <person name="Clum A."/>
            <person name="Steindorff A."/>
            <person name="Ohm R.A."/>
            <person name="Martin F."/>
            <person name="Silar P."/>
            <person name="Natvig D.O."/>
            <person name="Lalanne C."/>
            <person name="Gautier V."/>
            <person name="Ament-Velasquez S.L."/>
            <person name="Kruys A."/>
            <person name="Hutchinson M.I."/>
            <person name="Powell A.J."/>
            <person name="Barry K."/>
            <person name="Miller A.N."/>
            <person name="Grigoriev I.V."/>
            <person name="Debuchy R."/>
            <person name="Gladieux P."/>
            <person name="Hiltunen Thoren M."/>
            <person name="Johannesson H."/>
        </authorList>
    </citation>
    <scope>NUCLEOTIDE SEQUENCE</scope>
    <source>
        <strain evidence="6">CBS 232.78</strain>
    </source>
</reference>
<feature type="region of interest" description="Disordered" evidence="2">
    <location>
        <begin position="1371"/>
        <end position="1436"/>
    </location>
</feature>
<feature type="compositionally biased region" description="Polar residues" evidence="2">
    <location>
        <begin position="1341"/>
        <end position="1356"/>
    </location>
</feature>
<feature type="compositionally biased region" description="Basic and acidic residues" evidence="2">
    <location>
        <begin position="1374"/>
        <end position="1386"/>
    </location>
</feature>
<keyword evidence="1" id="KW-0175">Coiled coil</keyword>
<evidence type="ECO:0000256" key="1">
    <source>
        <dbReference type="SAM" id="Coils"/>
    </source>
</evidence>
<evidence type="ECO:0000313" key="7">
    <source>
        <dbReference type="Proteomes" id="UP001285441"/>
    </source>
</evidence>
<dbReference type="Proteomes" id="UP001285441">
    <property type="component" value="Unassembled WGS sequence"/>
</dbReference>
<evidence type="ECO:0008006" key="8">
    <source>
        <dbReference type="Google" id="ProtNLM"/>
    </source>
</evidence>